<dbReference type="GO" id="GO:0000139">
    <property type="term" value="C:Golgi membrane"/>
    <property type="evidence" value="ECO:0007669"/>
    <property type="project" value="TreeGrafter"/>
</dbReference>
<evidence type="ECO:0000256" key="15">
    <source>
        <dbReference type="SAM" id="MobiDB-lite"/>
    </source>
</evidence>
<dbReference type="GO" id="GO:0016485">
    <property type="term" value="P:protein processing"/>
    <property type="evidence" value="ECO:0007669"/>
    <property type="project" value="TreeGrafter"/>
</dbReference>
<evidence type="ECO:0000256" key="8">
    <source>
        <dbReference type="ARBA" id="ARBA00022837"/>
    </source>
</evidence>
<sequence length="964" mass="104306">MRRRLRATLLPWCLLALASLAVQPQLTGAHALKTPAKRNHITHNYYVVEHKSGADRGSADLSEVVQHLGVELVEQVGELEDIWLVRAPKQRTGAVDSAGNGDAAVVDAAIEASIADDDDDEGLDLEELVKRGAVDDPVVEAYRNLKRAASLSAELESRSPDLDTLRRLASSITHLEKQHRHTLVQRAPAPAPPLVRPPPSNDAVIDKYGIKDQFFSLQWHIANDRYPENMMNVTPVWDMGYTGKGVVTGLIDDGLDYTSEDLKDNFDAKNSYDFNDHEPMPFPKRASDHHGTRCAGQIAAAKNDMCGVGLAFNSKVSGIRILGGRITTVDEAAALNYGFQDVSIYSCSWGPRDDGTKMQAPPYIVNKAVLNGINKGRGGKGSVFVFASGNGAHKGDECNFDGYTNSIWSITVGAVDYKGLHPKYSEACAANLVVGFSSGSGDHIVTTDKGVRECAFSHGGTSAAAPNVAGVIALALEARPDLTWRDVQYLVVNTARRINPKDRDWERTHSGRYYSYKYGYGVMDAWQFVTAAKEWKLVKPQAYIELDPVILNNGTMDAEEEYDGGVDITVDGISSKLHVSADMVAKGNLERKGLEHITVRVWIDHSRRGDVEVEIMSPNGVKSKLAGMRERDRAPNGFPGWTFMSVKHWGEDPVGDWTIRVWDQGSDSDSGAFLGWSMILWGESVDGSKTKLYELVDDKTLPPKRQTTITPTRPVLPDGGKDGGKILDPKPTEKLPSDPSTPTESGWLPKLESAGKQHWLAGVVGFLVLLNVVGAVWYWRRRKAEQAGYGALADGNGETHGMRSLNGRTYDDEEDEGEESSALGGSADARVQANTQANSRGGVGGAVGVVPGPHPQARSTAGLGFHSGFLDDDDPMSAATPREGGMMKSANEPGTPVGELVNLGGGSGVDVRPKSAVPPLGTGKKVNFKREEESSSEEESSEEEEEDRYRGANAGKGNAQTNLL</sequence>
<feature type="active site" description="Charge relay system" evidence="13 14">
    <location>
        <position position="462"/>
    </location>
</feature>
<gene>
    <name evidence="19" type="ORF">FA15DRAFT_700441</name>
</gene>
<dbReference type="InterPro" id="IPR036852">
    <property type="entry name" value="Peptidase_S8/S53_dom_sf"/>
</dbReference>
<evidence type="ECO:0000256" key="11">
    <source>
        <dbReference type="ARBA" id="ARBA00023145"/>
    </source>
</evidence>
<dbReference type="PANTHER" id="PTHR42884">
    <property type="entry name" value="PROPROTEIN CONVERTASE SUBTILISIN/KEXIN-RELATED"/>
    <property type="match status" value="1"/>
</dbReference>
<keyword evidence="20" id="KW-1185">Reference proteome</keyword>
<dbReference type="InterPro" id="IPR008979">
    <property type="entry name" value="Galactose-bd-like_sf"/>
</dbReference>
<dbReference type="STRING" id="230819.A0A5C3LAX2"/>
<keyword evidence="4 16" id="KW-0812">Transmembrane</keyword>
<dbReference type="SUPFAM" id="SSF52743">
    <property type="entry name" value="Subtilisin-like"/>
    <property type="match status" value="1"/>
</dbReference>
<evidence type="ECO:0000256" key="17">
    <source>
        <dbReference type="SAM" id="SignalP"/>
    </source>
</evidence>
<dbReference type="GO" id="GO:0007323">
    <property type="term" value="P:peptide pheromone maturation"/>
    <property type="evidence" value="ECO:0007669"/>
    <property type="project" value="UniProtKB-ARBA"/>
</dbReference>
<evidence type="ECO:0000256" key="13">
    <source>
        <dbReference type="PIRSR" id="PIRSR615500-1"/>
    </source>
</evidence>
<dbReference type="PANTHER" id="PTHR42884:SF14">
    <property type="entry name" value="NEUROENDOCRINE CONVERTASE 1"/>
    <property type="match status" value="1"/>
</dbReference>
<dbReference type="InterPro" id="IPR023828">
    <property type="entry name" value="Peptidase_S8_Ser-AS"/>
</dbReference>
<evidence type="ECO:0000313" key="19">
    <source>
        <dbReference type="EMBL" id="TFK29176.1"/>
    </source>
</evidence>
<dbReference type="InterPro" id="IPR000209">
    <property type="entry name" value="Peptidase_S8/S53_dom"/>
</dbReference>
<comment type="similarity">
    <text evidence="2">Belongs to the peptidase S8 family. Furin subfamily.</text>
</comment>
<feature type="region of interest" description="Disordered" evidence="15">
    <location>
        <begin position="703"/>
        <end position="749"/>
    </location>
</feature>
<comment type="subcellular location">
    <subcellularLocation>
        <location evidence="1">Membrane</location>
    </subcellularLocation>
</comment>
<proteinExistence type="inferred from homology"/>
<dbReference type="SUPFAM" id="SSF49785">
    <property type="entry name" value="Galactose-binding domain-like"/>
    <property type="match status" value="1"/>
</dbReference>
<evidence type="ECO:0000256" key="3">
    <source>
        <dbReference type="ARBA" id="ARBA00022670"/>
    </source>
</evidence>
<evidence type="ECO:0000256" key="16">
    <source>
        <dbReference type="SAM" id="Phobius"/>
    </source>
</evidence>
<evidence type="ECO:0000256" key="10">
    <source>
        <dbReference type="ARBA" id="ARBA00023136"/>
    </source>
</evidence>
<evidence type="ECO:0000256" key="7">
    <source>
        <dbReference type="ARBA" id="ARBA00022825"/>
    </source>
</evidence>
<dbReference type="EMBL" id="ML210151">
    <property type="protein sequence ID" value="TFK29176.1"/>
    <property type="molecule type" value="Genomic_DNA"/>
</dbReference>
<dbReference type="PROSITE" id="PS00138">
    <property type="entry name" value="SUBTILASE_SER"/>
    <property type="match status" value="1"/>
</dbReference>
<feature type="compositionally biased region" description="Low complexity" evidence="15">
    <location>
        <begin position="820"/>
        <end position="829"/>
    </location>
</feature>
<dbReference type="PRINTS" id="PR00723">
    <property type="entry name" value="SUBTILISIN"/>
</dbReference>
<dbReference type="FunFam" id="2.60.120.260:FF:000026">
    <property type="entry name" value="proprotein convertase subtilisin/kexin type 7"/>
    <property type="match status" value="1"/>
</dbReference>
<feature type="region of interest" description="Disordered" evidence="15">
    <location>
        <begin position="794"/>
        <end position="964"/>
    </location>
</feature>
<feature type="domain" description="P/Homo B" evidence="18">
    <location>
        <begin position="538"/>
        <end position="686"/>
    </location>
</feature>
<evidence type="ECO:0000256" key="5">
    <source>
        <dbReference type="ARBA" id="ARBA00022729"/>
    </source>
</evidence>
<keyword evidence="5 17" id="KW-0732">Signal</keyword>
<feature type="transmembrane region" description="Helical" evidence="16">
    <location>
        <begin position="759"/>
        <end position="779"/>
    </location>
</feature>
<protein>
    <recommendedName>
        <fullName evidence="18">P/Homo B domain-containing protein</fullName>
    </recommendedName>
</protein>
<organism evidence="19 20">
    <name type="scientific">Coprinopsis marcescibilis</name>
    <name type="common">Agaric fungus</name>
    <name type="synonym">Psathyrella marcescibilis</name>
    <dbReference type="NCBI Taxonomy" id="230819"/>
    <lineage>
        <taxon>Eukaryota</taxon>
        <taxon>Fungi</taxon>
        <taxon>Dikarya</taxon>
        <taxon>Basidiomycota</taxon>
        <taxon>Agaricomycotina</taxon>
        <taxon>Agaricomycetes</taxon>
        <taxon>Agaricomycetidae</taxon>
        <taxon>Agaricales</taxon>
        <taxon>Agaricineae</taxon>
        <taxon>Psathyrellaceae</taxon>
        <taxon>Coprinopsis</taxon>
    </lineage>
</organism>
<dbReference type="OrthoDB" id="300641at2759"/>
<keyword evidence="3 14" id="KW-0645">Protease</keyword>
<dbReference type="PROSITE" id="PS00137">
    <property type="entry name" value="SUBTILASE_HIS"/>
    <property type="match status" value="1"/>
</dbReference>
<dbReference type="Pfam" id="PF01483">
    <property type="entry name" value="P_proprotein"/>
    <property type="match status" value="1"/>
</dbReference>
<feature type="chain" id="PRO_5022893952" description="P/Homo B domain-containing protein" evidence="17">
    <location>
        <begin position="30"/>
        <end position="964"/>
    </location>
</feature>
<dbReference type="InterPro" id="IPR034182">
    <property type="entry name" value="Kexin/furin"/>
</dbReference>
<dbReference type="Pfam" id="PF00082">
    <property type="entry name" value="Peptidase_S8"/>
    <property type="match status" value="1"/>
</dbReference>
<dbReference type="FunFam" id="3.40.50.200:FF:000005">
    <property type="entry name" value="Proprotein convertase subtilisin/kexin type 7"/>
    <property type="match status" value="1"/>
</dbReference>
<reference evidence="19 20" key="1">
    <citation type="journal article" date="2019" name="Nat. Ecol. Evol.">
        <title>Megaphylogeny resolves global patterns of mushroom evolution.</title>
        <authorList>
            <person name="Varga T."/>
            <person name="Krizsan K."/>
            <person name="Foldi C."/>
            <person name="Dima B."/>
            <person name="Sanchez-Garcia M."/>
            <person name="Sanchez-Ramirez S."/>
            <person name="Szollosi G.J."/>
            <person name="Szarkandi J.G."/>
            <person name="Papp V."/>
            <person name="Albert L."/>
            <person name="Andreopoulos W."/>
            <person name="Angelini C."/>
            <person name="Antonin V."/>
            <person name="Barry K.W."/>
            <person name="Bougher N.L."/>
            <person name="Buchanan P."/>
            <person name="Buyck B."/>
            <person name="Bense V."/>
            <person name="Catcheside P."/>
            <person name="Chovatia M."/>
            <person name="Cooper J."/>
            <person name="Damon W."/>
            <person name="Desjardin D."/>
            <person name="Finy P."/>
            <person name="Geml J."/>
            <person name="Haridas S."/>
            <person name="Hughes K."/>
            <person name="Justo A."/>
            <person name="Karasinski D."/>
            <person name="Kautmanova I."/>
            <person name="Kiss B."/>
            <person name="Kocsube S."/>
            <person name="Kotiranta H."/>
            <person name="LaButti K.M."/>
            <person name="Lechner B.E."/>
            <person name="Liimatainen K."/>
            <person name="Lipzen A."/>
            <person name="Lukacs Z."/>
            <person name="Mihaltcheva S."/>
            <person name="Morgado L.N."/>
            <person name="Niskanen T."/>
            <person name="Noordeloos M.E."/>
            <person name="Ohm R.A."/>
            <person name="Ortiz-Santana B."/>
            <person name="Ovrebo C."/>
            <person name="Racz N."/>
            <person name="Riley R."/>
            <person name="Savchenko A."/>
            <person name="Shiryaev A."/>
            <person name="Soop K."/>
            <person name="Spirin V."/>
            <person name="Szebenyi C."/>
            <person name="Tomsovsky M."/>
            <person name="Tulloss R.E."/>
            <person name="Uehling J."/>
            <person name="Grigoriev I.V."/>
            <person name="Vagvolgyi C."/>
            <person name="Papp T."/>
            <person name="Martin F.M."/>
            <person name="Miettinen O."/>
            <person name="Hibbett D.S."/>
            <person name="Nagy L.G."/>
        </authorList>
    </citation>
    <scope>NUCLEOTIDE SEQUENCE [LARGE SCALE GENOMIC DNA]</scope>
    <source>
        <strain evidence="19 20">CBS 121175</strain>
    </source>
</reference>
<dbReference type="PROSITE" id="PS51829">
    <property type="entry name" value="P_HOMO_B"/>
    <property type="match status" value="1"/>
</dbReference>
<dbReference type="GO" id="GO:0005802">
    <property type="term" value="C:trans-Golgi network"/>
    <property type="evidence" value="ECO:0007669"/>
    <property type="project" value="TreeGrafter"/>
</dbReference>
<keyword evidence="7 14" id="KW-0720">Serine protease</keyword>
<dbReference type="PROSITE" id="PS51892">
    <property type="entry name" value="SUBTILASE"/>
    <property type="match status" value="1"/>
</dbReference>
<evidence type="ECO:0000256" key="2">
    <source>
        <dbReference type="ARBA" id="ARBA00005325"/>
    </source>
</evidence>
<evidence type="ECO:0000256" key="1">
    <source>
        <dbReference type="ARBA" id="ARBA00004370"/>
    </source>
</evidence>
<evidence type="ECO:0000256" key="9">
    <source>
        <dbReference type="ARBA" id="ARBA00022989"/>
    </source>
</evidence>
<feature type="active site" description="Charge relay system" evidence="13 14">
    <location>
        <position position="252"/>
    </location>
</feature>
<evidence type="ECO:0000256" key="4">
    <source>
        <dbReference type="ARBA" id="ARBA00022692"/>
    </source>
</evidence>
<dbReference type="CDD" id="cd04059">
    <property type="entry name" value="Peptidases_S8_Protein_convertases_Kexins_Furin-like"/>
    <property type="match status" value="1"/>
</dbReference>
<evidence type="ECO:0000313" key="20">
    <source>
        <dbReference type="Proteomes" id="UP000307440"/>
    </source>
</evidence>
<keyword evidence="10 16" id="KW-0472">Membrane</keyword>
<keyword evidence="6 14" id="KW-0378">Hydrolase</keyword>
<evidence type="ECO:0000259" key="18">
    <source>
        <dbReference type="PROSITE" id="PS51829"/>
    </source>
</evidence>
<accession>A0A5C3LAX2</accession>
<dbReference type="InterPro" id="IPR002884">
    <property type="entry name" value="P_dom"/>
</dbReference>
<feature type="compositionally biased region" description="Acidic residues" evidence="15">
    <location>
        <begin position="934"/>
        <end position="946"/>
    </location>
</feature>
<keyword evidence="12" id="KW-0325">Glycoprotein</keyword>
<evidence type="ECO:0000256" key="14">
    <source>
        <dbReference type="PROSITE-ProRule" id="PRU01240"/>
    </source>
</evidence>
<name>A0A5C3LAX2_COPMA</name>
<evidence type="ECO:0000256" key="6">
    <source>
        <dbReference type="ARBA" id="ARBA00022801"/>
    </source>
</evidence>
<keyword evidence="8" id="KW-0106">Calcium</keyword>
<dbReference type="InterPro" id="IPR022398">
    <property type="entry name" value="Peptidase_S8_His-AS"/>
</dbReference>
<dbReference type="Gene3D" id="2.60.120.260">
    <property type="entry name" value="Galactose-binding domain-like"/>
    <property type="match status" value="1"/>
</dbReference>
<dbReference type="InterPro" id="IPR015500">
    <property type="entry name" value="Peptidase_S8_subtilisin-rel"/>
</dbReference>
<dbReference type="GO" id="GO:0004252">
    <property type="term" value="F:serine-type endopeptidase activity"/>
    <property type="evidence" value="ECO:0007669"/>
    <property type="project" value="UniProtKB-UniRule"/>
</dbReference>
<dbReference type="AlphaFoldDB" id="A0A5C3LAX2"/>
<feature type="active site" description="Charge relay system" evidence="13 14">
    <location>
        <position position="290"/>
    </location>
</feature>
<feature type="signal peptide" evidence="17">
    <location>
        <begin position="1"/>
        <end position="29"/>
    </location>
</feature>
<dbReference type="Gene3D" id="3.40.50.200">
    <property type="entry name" value="Peptidase S8/S53 domain"/>
    <property type="match status" value="1"/>
</dbReference>
<dbReference type="Proteomes" id="UP000307440">
    <property type="component" value="Unassembled WGS sequence"/>
</dbReference>
<evidence type="ECO:0000256" key="12">
    <source>
        <dbReference type="ARBA" id="ARBA00023180"/>
    </source>
</evidence>
<feature type="compositionally biased region" description="Basic and acidic residues" evidence="15">
    <location>
        <begin position="719"/>
        <end position="736"/>
    </location>
</feature>
<keyword evidence="11" id="KW-0865">Zymogen</keyword>
<keyword evidence="9 16" id="KW-1133">Transmembrane helix</keyword>